<dbReference type="InterPro" id="IPR001128">
    <property type="entry name" value="Cyt_P450"/>
</dbReference>
<evidence type="ECO:0000256" key="2">
    <source>
        <dbReference type="ARBA" id="ARBA00022723"/>
    </source>
</evidence>
<organism evidence="7 8">
    <name type="scientific">Ophiocordyceps australis</name>
    <dbReference type="NCBI Taxonomy" id="1399860"/>
    <lineage>
        <taxon>Eukaryota</taxon>
        <taxon>Fungi</taxon>
        <taxon>Dikarya</taxon>
        <taxon>Ascomycota</taxon>
        <taxon>Pezizomycotina</taxon>
        <taxon>Sordariomycetes</taxon>
        <taxon>Hypocreomycetidae</taxon>
        <taxon>Hypocreales</taxon>
        <taxon>Ophiocordycipitaceae</taxon>
        <taxon>Ophiocordyceps</taxon>
    </lineage>
</organism>
<accession>A0A2C5Y2U6</accession>
<keyword evidence="8" id="KW-1185">Reference proteome</keyword>
<dbReference type="GO" id="GO:0004497">
    <property type="term" value="F:monooxygenase activity"/>
    <property type="evidence" value="ECO:0007669"/>
    <property type="project" value="UniProtKB-KW"/>
</dbReference>
<dbReference type="GO" id="GO:0020037">
    <property type="term" value="F:heme binding"/>
    <property type="evidence" value="ECO:0007669"/>
    <property type="project" value="InterPro"/>
</dbReference>
<dbReference type="GO" id="GO:0005506">
    <property type="term" value="F:iron ion binding"/>
    <property type="evidence" value="ECO:0007669"/>
    <property type="project" value="InterPro"/>
</dbReference>
<dbReference type="PRINTS" id="PR00385">
    <property type="entry name" value="P450"/>
</dbReference>
<dbReference type="InterPro" id="IPR036396">
    <property type="entry name" value="Cyt_P450_sf"/>
</dbReference>
<dbReference type="GO" id="GO:0016705">
    <property type="term" value="F:oxidoreductase activity, acting on paired donors, with incorporation or reduction of molecular oxygen"/>
    <property type="evidence" value="ECO:0007669"/>
    <property type="project" value="InterPro"/>
</dbReference>
<dbReference type="EMBL" id="NJET01000112">
    <property type="protein sequence ID" value="PHH61211.1"/>
    <property type="molecule type" value="Genomic_DNA"/>
</dbReference>
<dbReference type="PANTHER" id="PTHR46300:SF2">
    <property type="entry name" value="CYTOCHROME P450 MONOOXYGENASE ALNH-RELATED"/>
    <property type="match status" value="1"/>
</dbReference>
<evidence type="ECO:0000256" key="4">
    <source>
        <dbReference type="ARBA" id="ARBA00023004"/>
    </source>
</evidence>
<dbReference type="InterPro" id="IPR002401">
    <property type="entry name" value="Cyt_P450_E_grp-I"/>
</dbReference>
<keyword evidence="3" id="KW-0560">Oxidoreductase</keyword>
<evidence type="ECO:0000313" key="7">
    <source>
        <dbReference type="EMBL" id="PHH61211.1"/>
    </source>
</evidence>
<sequence>MPKEQGHKQFAKWAREYGPIYSLILGTKVVIVLSKDEVVKDLLDRRSAIYSSRPDIYLGQTILSGGLRVLLMPYGDVLRKIHKMAHRILNKKASFTYTPYQDLESKALLIGMLERPDQFVNHLRRFTTSLTTQMTFGFRITDESGPTIQRMSDIFDSFSELATSQTAALLDVYPILRRLPDVALPMRRLAKELHTRERSLFINLFQDTKRKLRDGKAKACLCTDLARIQEEEGLSDAHAGYMCGSLLQAGSETTSAVLIGFVQAMVIFPHVAKTAQIELDRVCGDRLPTLDDAAALPYIQCCIKESLRWMPTAMLGVPHAVTRDDEYMGYQIPKDATIILNVWAIHTDAQRYSNPRQFDPTRWAHDHQSSYQADSNADNIKRDHFTFGAGRRFCQGTHIAERSLCLAIARLLWTFDFGRARDSKTGHDIVPDMDHLSDGMFTMPQPFRAKIRPRDDIKARVIQQEWKQASEEWLDEDMQWIKLPEGLIWADV</sequence>
<dbReference type="OrthoDB" id="1103324at2759"/>
<evidence type="ECO:0000256" key="3">
    <source>
        <dbReference type="ARBA" id="ARBA00023002"/>
    </source>
</evidence>
<dbReference type="PANTHER" id="PTHR46300">
    <property type="entry name" value="P450, PUTATIVE (EUROFUNG)-RELATED-RELATED"/>
    <property type="match status" value="1"/>
</dbReference>
<comment type="caution">
    <text evidence="7">The sequence shown here is derived from an EMBL/GenBank/DDBJ whole genome shotgun (WGS) entry which is preliminary data.</text>
</comment>
<dbReference type="SUPFAM" id="SSF48264">
    <property type="entry name" value="Cytochrome P450"/>
    <property type="match status" value="1"/>
</dbReference>
<keyword evidence="4 6" id="KW-0408">Iron</keyword>
<feature type="binding site" description="axial binding residue" evidence="6">
    <location>
        <position position="394"/>
    </location>
    <ligand>
        <name>heme</name>
        <dbReference type="ChEBI" id="CHEBI:30413"/>
    </ligand>
    <ligandPart>
        <name>Fe</name>
        <dbReference type="ChEBI" id="CHEBI:18248"/>
    </ligandPart>
</feature>
<comment type="similarity">
    <text evidence="1">Belongs to the cytochrome P450 family.</text>
</comment>
<evidence type="ECO:0000256" key="6">
    <source>
        <dbReference type="PIRSR" id="PIRSR602401-1"/>
    </source>
</evidence>
<evidence type="ECO:0000256" key="1">
    <source>
        <dbReference type="ARBA" id="ARBA00010617"/>
    </source>
</evidence>
<evidence type="ECO:0000313" key="8">
    <source>
        <dbReference type="Proteomes" id="UP000226192"/>
    </source>
</evidence>
<dbReference type="Gene3D" id="1.10.630.10">
    <property type="entry name" value="Cytochrome P450"/>
    <property type="match status" value="1"/>
</dbReference>
<name>A0A2C5Y2U6_9HYPO</name>
<reference evidence="7 8" key="1">
    <citation type="submission" date="2017-06" db="EMBL/GenBank/DDBJ databases">
        <title>Ant-infecting Ophiocordyceps genomes reveal a high diversity of potential behavioral manipulation genes and a possible major role for enterotoxins.</title>
        <authorList>
            <person name="De Bekker C."/>
            <person name="Evans H.C."/>
            <person name="Brachmann A."/>
            <person name="Hughes D.P."/>
        </authorList>
    </citation>
    <scope>NUCLEOTIDE SEQUENCE [LARGE SCALE GENOMIC DNA]</scope>
    <source>
        <strain evidence="7 8">Map64</strain>
    </source>
</reference>
<keyword evidence="5" id="KW-0503">Monooxygenase</keyword>
<comment type="cofactor">
    <cofactor evidence="6">
        <name>heme</name>
        <dbReference type="ChEBI" id="CHEBI:30413"/>
    </cofactor>
</comment>
<proteinExistence type="inferred from homology"/>
<dbReference type="AlphaFoldDB" id="A0A2C5Y2U6"/>
<dbReference type="Pfam" id="PF00067">
    <property type="entry name" value="p450"/>
    <property type="match status" value="1"/>
</dbReference>
<gene>
    <name evidence="7" type="ORF">CDD81_692</name>
</gene>
<protein>
    <recommendedName>
        <fullName evidence="9">Cytochrome P450</fullName>
    </recommendedName>
</protein>
<keyword evidence="2 6" id="KW-0479">Metal-binding</keyword>
<dbReference type="InterPro" id="IPR050364">
    <property type="entry name" value="Cytochrome_P450_fung"/>
</dbReference>
<evidence type="ECO:0008006" key="9">
    <source>
        <dbReference type="Google" id="ProtNLM"/>
    </source>
</evidence>
<evidence type="ECO:0000256" key="5">
    <source>
        <dbReference type="ARBA" id="ARBA00023033"/>
    </source>
</evidence>
<dbReference type="Proteomes" id="UP000226192">
    <property type="component" value="Unassembled WGS sequence"/>
</dbReference>
<dbReference type="STRING" id="1399860.A0A2C5Y2U6"/>
<dbReference type="CDD" id="cd11065">
    <property type="entry name" value="CYP64-like"/>
    <property type="match status" value="1"/>
</dbReference>
<dbReference type="PRINTS" id="PR00463">
    <property type="entry name" value="EP450I"/>
</dbReference>
<keyword evidence="6" id="KW-0349">Heme</keyword>